<gene>
    <name evidence="3" type="ORF">BVK86_08920</name>
    <name evidence="2" type="ORF">F7R15_07155</name>
    <name evidence="4" type="ORF">SAMN04490202_0624</name>
</gene>
<evidence type="ECO:0000313" key="4">
    <source>
        <dbReference type="EMBL" id="SDO34025.1"/>
    </source>
</evidence>
<reference evidence="5" key="3">
    <citation type="submission" date="2017-01" db="EMBL/GenBank/DDBJ databases">
        <authorList>
            <person name="Poblete-Castro I."/>
        </authorList>
    </citation>
    <scope>NUCLEOTIDE SEQUENCE [LARGE SCALE GENOMIC DNA]</scope>
    <source>
        <strain evidence="5">DSM 18361 / CCUG 53116 / MT1</strain>
    </source>
</reference>
<evidence type="ECO:0008006" key="8">
    <source>
        <dbReference type="Google" id="ProtNLM"/>
    </source>
</evidence>
<keyword evidence="1" id="KW-0732">Signal</keyword>
<keyword evidence="5" id="KW-1185">Reference proteome</keyword>
<dbReference type="AlphaFoldDB" id="A0A1H0IRL3"/>
<evidence type="ECO:0000313" key="5">
    <source>
        <dbReference type="Proteomes" id="UP000186756"/>
    </source>
</evidence>
<evidence type="ECO:0000256" key="1">
    <source>
        <dbReference type="SAM" id="SignalP"/>
    </source>
</evidence>
<evidence type="ECO:0000313" key="2">
    <source>
        <dbReference type="EMBL" id="KAB0486653.1"/>
    </source>
</evidence>
<proteinExistence type="predicted"/>
<evidence type="ECO:0000313" key="3">
    <source>
        <dbReference type="EMBL" id="OLU04349.1"/>
    </source>
</evidence>
<name>A0A1H0IRL3_PSERE</name>
<dbReference type="EMBL" id="MSTQ01000004">
    <property type="protein sequence ID" value="OLU04349.1"/>
    <property type="molecule type" value="Genomic_DNA"/>
</dbReference>
<sequence length="444" mass="48425">MSKNKITLMSRASLGLAVSVVIFNAQAIQLYSDDSKTLNFDLSGAMGLFHSGKNYNQWGNKNAGSSNWQEGFVKYGLSGTLPAGDSSQLYSAFSMVTSGSFGDGDAGGFTNGSERLTKIEDASLGWRSGDIFPALGKDGLDFSFGRQPLYIGDGFLIAGDGLNFGKGLLDDQWNRGGAYYITARRNFDRTAILRLGGKEGVHGMVGWFKSDNPAQADTEMAFSTLEYTEERGTVGLTYLKGLSVDKQLATGYYAERGDMDVYSIRAQGNAGVPDLFLNAEYAIEDRPSGRETAWNAEAAYTFSEKPWKPTIGYRYSRYSKEWDALFNGFSRGYGTWFQGEVAANYAGPFNSNNSTHMLYLKGQPSDTVSVGALLYDFSTLHKGNAVNFDGQELDLYLDWVATPNVVVSPLVGLYKPSADADHGGVQLGDNNLNVYGQLIFNFTF</sequence>
<evidence type="ECO:0000313" key="6">
    <source>
        <dbReference type="Proteomes" id="UP000198549"/>
    </source>
</evidence>
<dbReference type="Proteomes" id="UP000460142">
    <property type="component" value="Unassembled WGS sequence"/>
</dbReference>
<dbReference type="Proteomes" id="UP000198549">
    <property type="component" value="Chromosome I"/>
</dbReference>
<accession>A0A1H0IRL3</accession>
<dbReference type="EMBL" id="VZPS01000004">
    <property type="protein sequence ID" value="KAB0486653.1"/>
    <property type="molecule type" value="Genomic_DNA"/>
</dbReference>
<organism evidence="4 6">
    <name type="scientific">Pseudomonas reinekei</name>
    <dbReference type="NCBI Taxonomy" id="395598"/>
    <lineage>
        <taxon>Bacteria</taxon>
        <taxon>Pseudomonadati</taxon>
        <taxon>Pseudomonadota</taxon>
        <taxon>Gammaproteobacteria</taxon>
        <taxon>Pseudomonadales</taxon>
        <taxon>Pseudomonadaceae</taxon>
        <taxon>Pseudomonas</taxon>
    </lineage>
</organism>
<dbReference type="EMBL" id="LT629709">
    <property type="protein sequence ID" value="SDO34025.1"/>
    <property type="molecule type" value="Genomic_DNA"/>
</dbReference>
<dbReference type="RefSeq" id="WP_075946067.1">
    <property type="nucleotide sequence ID" value="NZ_LT629709.1"/>
</dbReference>
<dbReference type="Proteomes" id="UP000186756">
    <property type="component" value="Unassembled WGS sequence"/>
</dbReference>
<reference evidence="3" key="2">
    <citation type="submission" date="2017-01" db="EMBL/GenBank/DDBJ databases">
        <authorList>
            <person name="Mah S.A."/>
            <person name="Swanson W.J."/>
            <person name="Moy G.W."/>
            <person name="Vacquier V.D."/>
        </authorList>
    </citation>
    <scope>NUCLEOTIDE SEQUENCE [LARGE SCALE GENOMIC DNA]</scope>
    <source>
        <strain evidence="3">MT1</strain>
    </source>
</reference>
<evidence type="ECO:0000313" key="7">
    <source>
        <dbReference type="Proteomes" id="UP000460142"/>
    </source>
</evidence>
<reference evidence="4 6" key="1">
    <citation type="submission" date="2016-10" db="EMBL/GenBank/DDBJ databases">
        <authorList>
            <person name="de Groot N.N."/>
        </authorList>
    </citation>
    <scope>NUCLEOTIDE SEQUENCE [LARGE SCALE GENOMIC DNA]</scope>
    <source>
        <strain evidence="4 6">BS3776</strain>
    </source>
</reference>
<protein>
    <recommendedName>
        <fullName evidence="8">Alginate export</fullName>
    </recommendedName>
</protein>
<feature type="chain" id="PRO_5015064684" description="Alginate export" evidence="1">
    <location>
        <begin position="28"/>
        <end position="444"/>
    </location>
</feature>
<dbReference type="OrthoDB" id="6756628at2"/>
<feature type="signal peptide" evidence="1">
    <location>
        <begin position="1"/>
        <end position="27"/>
    </location>
</feature>
<reference evidence="2 7" key="4">
    <citation type="submission" date="2019-09" db="EMBL/GenBank/DDBJ databases">
        <title>Draft genome sequences of 48 bacterial type strains from the CCUG.</title>
        <authorList>
            <person name="Tunovic T."/>
            <person name="Pineiro-Iglesias B."/>
            <person name="Unosson C."/>
            <person name="Inganas E."/>
            <person name="Ohlen M."/>
            <person name="Cardew S."/>
            <person name="Jensie-Markopoulos S."/>
            <person name="Salva-Serra F."/>
            <person name="Jaen-Luchoro D."/>
            <person name="Karlsson R."/>
            <person name="Svensson-Stadler L."/>
            <person name="Chun J."/>
            <person name="Moore E."/>
        </authorList>
    </citation>
    <scope>NUCLEOTIDE SEQUENCE [LARGE SCALE GENOMIC DNA]</scope>
    <source>
        <strain evidence="2 7">CCUG 53116</strain>
    </source>
</reference>